<proteinExistence type="predicted"/>
<accession>A0ABU4DUV2</accession>
<name>A0ABU4DUV2_9DEIO</name>
<organism evidence="2 3">
    <name type="scientific">Deinococcus arenicola</name>
    <dbReference type="NCBI Taxonomy" id="2994950"/>
    <lineage>
        <taxon>Bacteria</taxon>
        <taxon>Thermotogati</taxon>
        <taxon>Deinococcota</taxon>
        <taxon>Deinococci</taxon>
        <taxon>Deinococcales</taxon>
        <taxon>Deinococcaceae</taxon>
        <taxon>Deinococcus</taxon>
    </lineage>
</organism>
<dbReference type="InterPro" id="IPR029058">
    <property type="entry name" value="AB_hydrolase_fold"/>
</dbReference>
<dbReference type="Proteomes" id="UP001276150">
    <property type="component" value="Unassembled WGS sequence"/>
</dbReference>
<feature type="domain" description="AB hydrolase-1" evidence="1">
    <location>
        <begin position="2"/>
        <end position="211"/>
    </location>
</feature>
<comment type="caution">
    <text evidence="2">The sequence shown here is derived from an EMBL/GenBank/DDBJ whole genome shotgun (WGS) entry which is preliminary data.</text>
</comment>
<gene>
    <name evidence="2" type="ORF">ORD21_16610</name>
</gene>
<dbReference type="PRINTS" id="PR00111">
    <property type="entry name" value="ABHYDROLASE"/>
</dbReference>
<protein>
    <submittedName>
        <fullName evidence="2">Alpha/beta fold hydrolase</fullName>
    </submittedName>
</protein>
<dbReference type="Pfam" id="PF12697">
    <property type="entry name" value="Abhydrolase_6"/>
    <property type="match status" value="1"/>
</dbReference>
<dbReference type="EMBL" id="JAPMIV010000051">
    <property type="protein sequence ID" value="MDV6376218.1"/>
    <property type="molecule type" value="Genomic_DNA"/>
</dbReference>
<dbReference type="RefSeq" id="WP_317641570.1">
    <property type="nucleotide sequence ID" value="NZ_JAPMIV010000051.1"/>
</dbReference>
<keyword evidence="3" id="KW-1185">Reference proteome</keyword>
<keyword evidence="2" id="KW-0378">Hydrolase</keyword>
<evidence type="ECO:0000313" key="2">
    <source>
        <dbReference type="EMBL" id="MDV6376218.1"/>
    </source>
</evidence>
<dbReference type="SUPFAM" id="SSF53474">
    <property type="entry name" value="alpha/beta-Hydrolases"/>
    <property type="match status" value="1"/>
</dbReference>
<reference evidence="2 3" key="1">
    <citation type="submission" date="2022-11" db="EMBL/GenBank/DDBJ databases">
        <title>Deinococcus ZS9-10, Low Temperature and Draught-tolerating, UV-resistant Bacteria from Continental Antarctica.</title>
        <authorList>
            <person name="Cheng L."/>
        </authorList>
    </citation>
    <scope>NUCLEOTIDE SEQUENCE [LARGE SCALE GENOMIC DNA]</scope>
    <source>
        <strain evidence="2 3">ZS9-10</strain>
    </source>
</reference>
<dbReference type="InterPro" id="IPR000073">
    <property type="entry name" value="AB_hydrolase_1"/>
</dbReference>
<dbReference type="Gene3D" id="3.40.50.1820">
    <property type="entry name" value="alpha/beta hydrolase"/>
    <property type="match status" value="1"/>
</dbReference>
<evidence type="ECO:0000259" key="1">
    <source>
        <dbReference type="Pfam" id="PF12697"/>
    </source>
</evidence>
<sequence>MIVPGLGCASWMYLRLAHLLAQKYTVWLYDPPGQGLSQGRWNDAVSVEQLTDHLALWLQTQQISRPLLLGHSLGGEVVIELAVRYPQFTGPLIAVAPTGLPENPSLFRQVWRLIRDIPRERLGFWPLCLSAYIRAGIWRCYQLARAIEHQSALPDLALIPHPVLLLGGARDPVVHVSALRQISWRWPHVQVRELAGAPHGMTDADAAEVAAQVWQWVDSLKRTGEAE</sequence>
<evidence type="ECO:0000313" key="3">
    <source>
        <dbReference type="Proteomes" id="UP001276150"/>
    </source>
</evidence>
<dbReference type="GO" id="GO:0016787">
    <property type="term" value="F:hydrolase activity"/>
    <property type="evidence" value="ECO:0007669"/>
    <property type="project" value="UniProtKB-KW"/>
</dbReference>
<dbReference type="PANTHER" id="PTHR43798">
    <property type="entry name" value="MONOACYLGLYCEROL LIPASE"/>
    <property type="match status" value="1"/>
</dbReference>
<dbReference type="InterPro" id="IPR050266">
    <property type="entry name" value="AB_hydrolase_sf"/>
</dbReference>
<dbReference type="PANTHER" id="PTHR43798:SF5">
    <property type="entry name" value="MONOACYLGLYCEROL LIPASE ABHD6"/>
    <property type="match status" value="1"/>
</dbReference>